<feature type="region of interest" description="Disordered" evidence="1">
    <location>
        <begin position="47"/>
        <end position="68"/>
    </location>
</feature>
<keyword evidence="4" id="KW-1185">Reference proteome</keyword>
<reference evidence="3 4" key="1">
    <citation type="journal article" date="2014" name="Mol. Plant Microbe Interact.">
        <title>The complete genome sequence of Candidatus Liberibacter americanus, associated with citrus Huanglongbing.</title>
        <authorList>
            <person name="Wulff N.A."/>
            <person name="Zhang S."/>
            <person name="Setubal J.C."/>
            <person name="Almeida N.F."/>
            <person name="Martins E.C."/>
            <person name="Harakava R."/>
            <person name="Kumar D."/>
            <person name="Rangel L.T."/>
            <person name="Foissac X."/>
            <person name="Bove J."/>
            <person name="Gabriel D.W."/>
        </authorList>
    </citation>
    <scope>NUCLEOTIDE SEQUENCE [LARGE SCALE GENOMIC DNA]</scope>
    <source>
        <strain evidence="3 4">Sao Paulo</strain>
    </source>
</reference>
<dbReference type="AlphaFoldDB" id="U6B5H4"/>
<dbReference type="RefSeq" id="WP_007557489.1">
    <property type="nucleotide sequence ID" value="NC_022793.1"/>
</dbReference>
<keyword evidence="2" id="KW-0732">Signal</keyword>
<feature type="compositionally biased region" description="Polar residues" evidence="1">
    <location>
        <begin position="55"/>
        <end position="68"/>
    </location>
</feature>
<dbReference type="HOGENOM" id="CLU_1861543_0_0_5"/>
<organism evidence="3 4">
    <name type="scientific">Candidatus Liberibacter americanus str. Sao Paulo</name>
    <dbReference type="NCBI Taxonomy" id="1261131"/>
    <lineage>
        <taxon>Bacteria</taxon>
        <taxon>Pseudomonadati</taxon>
        <taxon>Pseudomonadota</taxon>
        <taxon>Alphaproteobacteria</taxon>
        <taxon>Hyphomicrobiales</taxon>
        <taxon>Rhizobiaceae</taxon>
        <taxon>Liberibacter</taxon>
    </lineage>
</organism>
<accession>U6B5H4</accession>
<feature type="chain" id="PRO_5004667701" evidence="2">
    <location>
        <begin position="24"/>
        <end position="137"/>
    </location>
</feature>
<gene>
    <name evidence="3" type="ORF">lam_647</name>
</gene>
<name>U6B5H4_9HYPH</name>
<dbReference type="STRING" id="1261131.lam_647"/>
<protein>
    <submittedName>
        <fullName evidence="3">Uncharacterized protein</fullName>
    </submittedName>
</protein>
<evidence type="ECO:0000256" key="2">
    <source>
        <dbReference type="SAM" id="SignalP"/>
    </source>
</evidence>
<evidence type="ECO:0000313" key="3">
    <source>
        <dbReference type="EMBL" id="AHA27993.1"/>
    </source>
</evidence>
<dbReference type="EMBL" id="CP006604">
    <property type="protein sequence ID" value="AHA27993.1"/>
    <property type="molecule type" value="Genomic_DNA"/>
</dbReference>
<proteinExistence type="predicted"/>
<dbReference type="KEGG" id="lar:lam_647"/>
<evidence type="ECO:0000313" key="4">
    <source>
        <dbReference type="Proteomes" id="UP000017862"/>
    </source>
</evidence>
<dbReference type="Proteomes" id="UP000017862">
    <property type="component" value="Chromosome"/>
</dbReference>
<dbReference type="PATRIC" id="fig|1261131.3.peg.616"/>
<feature type="signal peptide" evidence="2">
    <location>
        <begin position="1"/>
        <end position="23"/>
    </location>
</feature>
<sequence length="137" mass="15069">MNRMLKISALFIFSIATPNYILAGNCCSIPDTRDQVEGNTSPVQITENATEHQSDSNLETDTPNTDITQEGIDVNFELNPGYDGPTLVNWDSESDTTLDSIPPFPYNLPEETTNIDNINLSSSGVTFPSDENINNPR</sequence>
<evidence type="ECO:0000256" key="1">
    <source>
        <dbReference type="SAM" id="MobiDB-lite"/>
    </source>
</evidence>